<evidence type="ECO:0000313" key="3">
    <source>
        <dbReference type="Proteomes" id="UP000823399"/>
    </source>
</evidence>
<dbReference type="GeneID" id="64700184"/>
<dbReference type="RefSeq" id="XP_041290786.1">
    <property type="nucleotide sequence ID" value="XM_041437925.1"/>
</dbReference>
<dbReference type="AlphaFoldDB" id="A0A9P7JS60"/>
<dbReference type="EMBL" id="JABBWM010000042">
    <property type="protein sequence ID" value="KAG2104081.1"/>
    <property type="molecule type" value="Genomic_DNA"/>
</dbReference>
<keyword evidence="1" id="KW-0812">Transmembrane</keyword>
<reference evidence="2" key="1">
    <citation type="journal article" date="2020" name="New Phytol.">
        <title>Comparative genomics reveals dynamic genome evolution in host specialist ectomycorrhizal fungi.</title>
        <authorList>
            <person name="Lofgren L.A."/>
            <person name="Nguyen N.H."/>
            <person name="Vilgalys R."/>
            <person name="Ruytinx J."/>
            <person name="Liao H.L."/>
            <person name="Branco S."/>
            <person name="Kuo A."/>
            <person name="LaButti K."/>
            <person name="Lipzen A."/>
            <person name="Andreopoulos W."/>
            <person name="Pangilinan J."/>
            <person name="Riley R."/>
            <person name="Hundley H."/>
            <person name="Na H."/>
            <person name="Barry K."/>
            <person name="Grigoriev I.V."/>
            <person name="Stajich J.E."/>
            <person name="Kennedy P.G."/>
        </authorList>
    </citation>
    <scope>NUCLEOTIDE SEQUENCE</scope>
    <source>
        <strain evidence="2">FC423</strain>
    </source>
</reference>
<evidence type="ECO:0000256" key="1">
    <source>
        <dbReference type="SAM" id="Phobius"/>
    </source>
</evidence>
<organism evidence="2 3">
    <name type="scientific">Suillus discolor</name>
    <dbReference type="NCBI Taxonomy" id="1912936"/>
    <lineage>
        <taxon>Eukaryota</taxon>
        <taxon>Fungi</taxon>
        <taxon>Dikarya</taxon>
        <taxon>Basidiomycota</taxon>
        <taxon>Agaricomycotina</taxon>
        <taxon>Agaricomycetes</taxon>
        <taxon>Agaricomycetidae</taxon>
        <taxon>Boletales</taxon>
        <taxon>Suillineae</taxon>
        <taxon>Suillaceae</taxon>
        <taxon>Suillus</taxon>
    </lineage>
</organism>
<dbReference type="Proteomes" id="UP000823399">
    <property type="component" value="Unassembled WGS sequence"/>
</dbReference>
<keyword evidence="1" id="KW-1133">Transmembrane helix</keyword>
<accession>A0A9P7JS60</accession>
<gene>
    <name evidence="2" type="ORF">F5147DRAFT_704971</name>
</gene>
<keyword evidence="3" id="KW-1185">Reference proteome</keyword>
<evidence type="ECO:0000313" key="2">
    <source>
        <dbReference type="EMBL" id="KAG2104081.1"/>
    </source>
</evidence>
<comment type="caution">
    <text evidence="2">The sequence shown here is derived from an EMBL/GenBank/DDBJ whole genome shotgun (WGS) entry which is preliminary data.</text>
</comment>
<sequence>MFPKISVLTRSICCMYLALSTTKILFIAISCELLLTSAGSSKLFLRCHRSHPDLIAIPTKNHRQLSRILSFEFINIARCWERRKRHSAC</sequence>
<keyword evidence="1" id="KW-0472">Membrane</keyword>
<name>A0A9P7JS60_9AGAM</name>
<protein>
    <submittedName>
        <fullName evidence="2">Uncharacterized protein</fullName>
    </submittedName>
</protein>
<proteinExistence type="predicted"/>
<feature type="transmembrane region" description="Helical" evidence="1">
    <location>
        <begin position="12"/>
        <end position="35"/>
    </location>
</feature>